<protein>
    <recommendedName>
        <fullName evidence="5">Lipoprotein</fullName>
    </recommendedName>
</protein>
<proteinExistence type="predicted"/>
<organism evidence="3 4">
    <name type="scientific">Leptospira wolbachii serovar Codice str. CDC</name>
    <dbReference type="NCBI Taxonomy" id="1218599"/>
    <lineage>
        <taxon>Bacteria</taxon>
        <taxon>Pseudomonadati</taxon>
        <taxon>Spirochaetota</taxon>
        <taxon>Spirochaetia</taxon>
        <taxon>Leptospirales</taxon>
        <taxon>Leptospiraceae</taxon>
        <taxon>Leptospira</taxon>
    </lineage>
</organism>
<keyword evidence="2" id="KW-0732">Signal</keyword>
<name>R9A1W8_9LEPT</name>
<feature type="region of interest" description="Disordered" evidence="1">
    <location>
        <begin position="310"/>
        <end position="334"/>
    </location>
</feature>
<dbReference type="PANTHER" id="PTHR41339">
    <property type="entry name" value="LIPL48"/>
    <property type="match status" value="1"/>
</dbReference>
<dbReference type="AlphaFoldDB" id="R9A1W8"/>
<dbReference type="PANTHER" id="PTHR41339:SF1">
    <property type="entry name" value="SECRETED PROTEIN"/>
    <property type="match status" value="1"/>
</dbReference>
<keyword evidence="4" id="KW-1185">Reference proteome</keyword>
<feature type="signal peptide" evidence="2">
    <location>
        <begin position="1"/>
        <end position="22"/>
    </location>
</feature>
<sequence>MKKFINKGLVLALIAVMGLASVDCQKKKNDNTGLLLAALFFLNQPEYTVVLTGTLKGADNLPMKDGKVSISDAEGSSFLSGGQGTISDFTTCATNGAPPASGTVDGEFTLLFKTPSLNGKLAFAPTDAASATNANGCSSGTAPFINSLASSDFTNVTGAPGILSVNLKLEDRQNIDQVGLSGNSGYSITVKSINVFVKGEYTLQSPTVGENVCDGRRLGGGPRIVSGSLTGSETWNGGILLQGTVFVESGVTINVAPGTAIFGQRGSSIFFKRGSKLVANGTAADPICWSSASSLGSRFPGDWGGIVTIGDSGATRGSNTEGTTPQSYGGTGSLPGTSNLEMSYNIVEFGGNEVAPGDELNNLSLYASNTTLNHVQAHRGLDDQIEAWGGTGSWNNILATGGLDDDLDLDEGFGGPTLGSGATITNFISHKYPAACGGSVSTDPHGLEWDGIHSDGGVACNSPSAPLLARCTTATLNKFTLIGAGIAGGQAARLREGVQATLSNGIAYGHALGFRVDGATAATVVTFTAGTVRGQQGQTTNTATGAPTVNSTVTYNVSALPIVSDGGINTESNCGFAATKPDYTLNATYAVAGQGGAADGKWWDGWTVFRAR</sequence>
<feature type="chain" id="PRO_5004480124" description="Lipoprotein" evidence="2">
    <location>
        <begin position="23"/>
        <end position="612"/>
    </location>
</feature>
<evidence type="ECO:0000313" key="4">
    <source>
        <dbReference type="Proteomes" id="UP000013984"/>
    </source>
</evidence>
<evidence type="ECO:0000313" key="3">
    <source>
        <dbReference type="EMBL" id="EOQ96193.1"/>
    </source>
</evidence>
<evidence type="ECO:0000256" key="1">
    <source>
        <dbReference type="SAM" id="MobiDB-lite"/>
    </source>
</evidence>
<dbReference type="Proteomes" id="UP000013984">
    <property type="component" value="Unassembled WGS sequence"/>
</dbReference>
<dbReference type="EMBL" id="AOGZ02000014">
    <property type="protein sequence ID" value="EOQ96193.1"/>
    <property type="molecule type" value="Genomic_DNA"/>
</dbReference>
<comment type="caution">
    <text evidence="3">The sequence shown here is derived from an EMBL/GenBank/DDBJ whole genome shotgun (WGS) entry which is preliminary data.</text>
</comment>
<gene>
    <name evidence="3" type="ORF">LEP1GSC195_3418</name>
</gene>
<feature type="compositionally biased region" description="Polar residues" evidence="1">
    <location>
        <begin position="315"/>
        <end position="334"/>
    </location>
</feature>
<accession>R9A1W8</accession>
<evidence type="ECO:0008006" key="5">
    <source>
        <dbReference type="Google" id="ProtNLM"/>
    </source>
</evidence>
<dbReference type="RefSeq" id="WP_015681544.1">
    <property type="nucleotide sequence ID" value="NZ_AOGZ02000014.1"/>
</dbReference>
<reference evidence="3" key="1">
    <citation type="submission" date="2013-04" db="EMBL/GenBank/DDBJ databases">
        <authorList>
            <person name="Harkins D.M."/>
            <person name="Durkin A.S."/>
            <person name="Brinkac L.M."/>
            <person name="Haft D.H."/>
            <person name="Selengut J.D."/>
            <person name="Sanka R."/>
            <person name="DePew J."/>
            <person name="Purushe J."/>
            <person name="Galloway R.L."/>
            <person name="Vinetz J.M."/>
            <person name="Sutton G.G."/>
            <person name="Nierman W.C."/>
            <person name="Fouts D.E."/>
        </authorList>
    </citation>
    <scope>NUCLEOTIDE SEQUENCE [LARGE SCALE GENOMIC DNA]</scope>
    <source>
        <strain evidence="3">CDC</strain>
    </source>
</reference>
<dbReference type="STRING" id="1218599.LEP1GSC195_3418"/>
<dbReference type="OrthoDB" id="318778at2"/>
<evidence type="ECO:0000256" key="2">
    <source>
        <dbReference type="SAM" id="SignalP"/>
    </source>
</evidence>